<dbReference type="AlphaFoldDB" id="A0A6I9MVU4"/>
<name>A0A6I9MVU4_9TELE</name>
<dbReference type="PANTHER" id="PTHR18939">
    <property type="entry name" value="RIBOSOME BINDING PROTEIN-1"/>
    <property type="match status" value="1"/>
</dbReference>
<dbReference type="Pfam" id="PF05104">
    <property type="entry name" value="Rib_recp_KP_reg"/>
    <property type="match status" value="1"/>
</dbReference>
<organism evidence="9 10">
    <name type="scientific">Notothenia coriiceps</name>
    <name type="common">black rockcod</name>
    <dbReference type="NCBI Taxonomy" id="8208"/>
    <lineage>
        <taxon>Eukaryota</taxon>
        <taxon>Metazoa</taxon>
        <taxon>Chordata</taxon>
        <taxon>Craniata</taxon>
        <taxon>Vertebrata</taxon>
        <taxon>Euteleostomi</taxon>
        <taxon>Actinopterygii</taxon>
        <taxon>Neopterygii</taxon>
        <taxon>Teleostei</taxon>
        <taxon>Neoteleostei</taxon>
        <taxon>Acanthomorphata</taxon>
        <taxon>Eupercaria</taxon>
        <taxon>Perciformes</taxon>
        <taxon>Notothenioidei</taxon>
        <taxon>Nototheniidae</taxon>
        <taxon>Notothenia</taxon>
    </lineage>
</organism>
<sequence length="88" mass="9922">MDVSDPQTLGFMVFGGFMFISAVGIALVSTLSMKETSYEDALAKQRRKQQPPTRAEKKKKDKNQEKKNKAKRKEEKLEEEPGSDAGEE</sequence>
<evidence type="ECO:0000256" key="6">
    <source>
        <dbReference type="SAM" id="MobiDB-lite"/>
    </source>
</evidence>
<keyword evidence="2 7" id="KW-0812">Transmembrane</keyword>
<feature type="domain" description="Ribosome receptor lysine/proline rich" evidence="8">
    <location>
        <begin position="33"/>
        <end position="77"/>
    </location>
</feature>
<evidence type="ECO:0000256" key="1">
    <source>
        <dbReference type="ARBA" id="ARBA00004389"/>
    </source>
</evidence>
<keyword evidence="9" id="KW-1185">Reference proteome</keyword>
<evidence type="ECO:0000256" key="5">
    <source>
        <dbReference type="ARBA" id="ARBA00023136"/>
    </source>
</evidence>
<feature type="compositionally biased region" description="Acidic residues" evidence="6">
    <location>
        <begin position="77"/>
        <end position="88"/>
    </location>
</feature>
<keyword evidence="3" id="KW-0256">Endoplasmic reticulum</keyword>
<gene>
    <name evidence="10" type="primary">LOC104943663</name>
</gene>
<dbReference type="GO" id="GO:0015031">
    <property type="term" value="P:protein transport"/>
    <property type="evidence" value="ECO:0007669"/>
    <property type="project" value="InterPro"/>
</dbReference>
<dbReference type="PANTHER" id="PTHR18939:SF4">
    <property type="entry name" value="RIBOSOME-BINDING PROTEIN 1"/>
    <property type="match status" value="1"/>
</dbReference>
<feature type="region of interest" description="Disordered" evidence="6">
    <location>
        <begin position="36"/>
        <end position="88"/>
    </location>
</feature>
<comment type="subcellular location">
    <subcellularLocation>
        <location evidence="1">Endoplasmic reticulum membrane</location>
        <topology evidence="1">Single-pass membrane protein</topology>
    </subcellularLocation>
</comment>
<dbReference type="Proteomes" id="UP000504611">
    <property type="component" value="Unplaced"/>
</dbReference>
<dbReference type="OrthoDB" id="6410656at2759"/>
<accession>A0A6I9MVU4</accession>
<evidence type="ECO:0000259" key="8">
    <source>
        <dbReference type="Pfam" id="PF05104"/>
    </source>
</evidence>
<keyword evidence="4 7" id="KW-1133">Transmembrane helix</keyword>
<dbReference type="InterPro" id="IPR007794">
    <property type="entry name" value="Rib_rcpt_KP"/>
</dbReference>
<evidence type="ECO:0000256" key="2">
    <source>
        <dbReference type="ARBA" id="ARBA00022692"/>
    </source>
</evidence>
<evidence type="ECO:0000256" key="3">
    <source>
        <dbReference type="ARBA" id="ARBA00022824"/>
    </source>
</evidence>
<feature type="transmembrane region" description="Helical" evidence="7">
    <location>
        <begin position="12"/>
        <end position="31"/>
    </location>
</feature>
<dbReference type="GeneID" id="104943663"/>
<feature type="non-terminal residue" evidence="10">
    <location>
        <position position="88"/>
    </location>
</feature>
<protein>
    <submittedName>
        <fullName evidence="10">Ribosome-binding protein 1-like</fullName>
    </submittedName>
</protein>
<dbReference type="GO" id="GO:0005789">
    <property type="term" value="C:endoplasmic reticulum membrane"/>
    <property type="evidence" value="ECO:0007669"/>
    <property type="project" value="UniProtKB-SubCell"/>
</dbReference>
<feature type="compositionally biased region" description="Basic and acidic residues" evidence="6">
    <location>
        <begin position="62"/>
        <end position="76"/>
    </location>
</feature>
<evidence type="ECO:0000256" key="7">
    <source>
        <dbReference type="SAM" id="Phobius"/>
    </source>
</evidence>
<proteinExistence type="predicted"/>
<keyword evidence="5 7" id="KW-0472">Membrane</keyword>
<dbReference type="InterPro" id="IPR040248">
    <property type="entry name" value="RRBP1"/>
</dbReference>
<reference evidence="10" key="1">
    <citation type="submission" date="2025-08" db="UniProtKB">
        <authorList>
            <consortium name="RefSeq"/>
        </authorList>
    </citation>
    <scope>IDENTIFICATION</scope>
    <source>
        <tissue evidence="10">Muscle</tissue>
    </source>
</reference>
<evidence type="ECO:0000313" key="10">
    <source>
        <dbReference type="RefSeq" id="XP_010767418.1"/>
    </source>
</evidence>
<evidence type="ECO:0000256" key="4">
    <source>
        <dbReference type="ARBA" id="ARBA00022989"/>
    </source>
</evidence>
<evidence type="ECO:0000313" key="9">
    <source>
        <dbReference type="Proteomes" id="UP000504611"/>
    </source>
</evidence>
<dbReference type="RefSeq" id="XP_010767418.1">
    <property type="nucleotide sequence ID" value="XM_010769116.1"/>
</dbReference>
<dbReference type="KEGG" id="ncc:104943663"/>